<evidence type="ECO:0000256" key="1">
    <source>
        <dbReference type="SAM" id="MobiDB-lite"/>
    </source>
</evidence>
<organism evidence="2 3">
    <name type="scientific">Heterorhabditis bacteriophora</name>
    <name type="common">Entomopathogenic nematode worm</name>
    <dbReference type="NCBI Taxonomy" id="37862"/>
    <lineage>
        <taxon>Eukaryota</taxon>
        <taxon>Metazoa</taxon>
        <taxon>Ecdysozoa</taxon>
        <taxon>Nematoda</taxon>
        <taxon>Chromadorea</taxon>
        <taxon>Rhabditida</taxon>
        <taxon>Rhabditina</taxon>
        <taxon>Rhabditomorpha</taxon>
        <taxon>Strongyloidea</taxon>
        <taxon>Heterorhabditidae</taxon>
        <taxon>Heterorhabditis</taxon>
    </lineage>
</organism>
<dbReference type="GO" id="GO:0106300">
    <property type="term" value="P:protein-DNA covalent cross-linking repair"/>
    <property type="evidence" value="ECO:0007669"/>
    <property type="project" value="TreeGrafter"/>
</dbReference>
<proteinExistence type="predicted"/>
<dbReference type="GO" id="GO:0005634">
    <property type="term" value="C:nucleus"/>
    <property type="evidence" value="ECO:0007669"/>
    <property type="project" value="TreeGrafter"/>
</dbReference>
<dbReference type="PANTHER" id="PTHR15949:SF3">
    <property type="entry name" value="TESTIS-EXPRESSED PROTEIN 264"/>
    <property type="match status" value="1"/>
</dbReference>
<dbReference type="PANTHER" id="PTHR15949">
    <property type="entry name" value="TESTIS-EXPRESSED PROTEIN 264"/>
    <property type="match status" value="1"/>
</dbReference>
<evidence type="ECO:0000313" key="2">
    <source>
        <dbReference type="Proteomes" id="UP000095283"/>
    </source>
</evidence>
<name>A0A1I7WRN1_HETBA</name>
<evidence type="ECO:0000313" key="3">
    <source>
        <dbReference type="WBParaSite" id="Hba_07799"/>
    </source>
</evidence>
<sequence>MVSLAPSTTTITIVRSADALPAAFRFLFKNKLFIKKCAEHLLQSAVGVIFGEDGKMLYTDNYAEQLTRWGYEKMVLPKVDRAVQVTQPYTSFLSLFGLVYRTYGIMKQYIEHLTLEELESKLARKKFDSDEEDSESEVDATEEEGKEETEEKEEKKNIRT</sequence>
<dbReference type="GO" id="GO:0005657">
    <property type="term" value="C:replication fork"/>
    <property type="evidence" value="ECO:0007669"/>
    <property type="project" value="TreeGrafter"/>
</dbReference>
<dbReference type="AlphaFoldDB" id="A0A1I7WRN1"/>
<keyword evidence="2" id="KW-1185">Reference proteome</keyword>
<dbReference type="WBParaSite" id="Hba_07799">
    <property type="protein sequence ID" value="Hba_07799"/>
    <property type="gene ID" value="Hba_07799"/>
</dbReference>
<dbReference type="GO" id="GO:0000421">
    <property type="term" value="C:autophagosome membrane"/>
    <property type="evidence" value="ECO:0007669"/>
    <property type="project" value="TreeGrafter"/>
</dbReference>
<protein>
    <submittedName>
        <fullName evidence="3">RING-type E3 ubiquitin transferase</fullName>
    </submittedName>
</protein>
<feature type="region of interest" description="Disordered" evidence="1">
    <location>
        <begin position="125"/>
        <end position="160"/>
    </location>
</feature>
<reference evidence="3" key="1">
    <citation type="submission" date="2016-11" db="UniProtKB">
        <authorList>
            <consortium name="WormBaseParasite"/>
        </authorList>
    </citation>
    <scope>IDENTIFICATION</scope>
</reference>
<accession>A0A1I7WRN1</accession>
<feature type="compositionally biased region" description="Acidic residues" evidence="1">
    <location>
        <begin position="129"/>
        <end position="151"/>
    </location>
</feature>
<dbReference type="GO" id="GO:0061709">
    <property type="term" value="P:reticulophagy"/>
    <property type="evidence" value="ECO:0007669"/>
    <property type="project" value="TreeGrafter"/>
</dbReference>
<dbReference type="GO" id="GO:0005789">
    <property type="term" value="C:endoplasmic reticulum membrane"/>
    <property type="evidence" value="ECO:0007669"/>
    <property type="project" value="TreeGrafter"/>
</dbReference>
<dbReference type="Proteomes" id="UP000095283">
    <property type="component" value="Unplaced"/>
</dbReference>